<evidence type="ECO:0000256" key="3">
    <source>
        <dbReference type="ARBA" id="ARBA00023157"/>
    </source>
</evidence>
<comment type="subcellular location">
    <subcellularLocation>
        <location evidence="1">Secreted</location>
    </subcellularLocation>
</comment>
<organism evidence="8 9">
    <name type="scientific">Exocentrus adspersus</name>
    <dbReference type="NCBI Taxonomy" id="1586481"/>
    <lineage>
        <taxon>Eukaryota</taxon>
        <taxon>Metazoa</taxon>
        <taxon>Ecdysozoa</taxon>
        <taxon>Arthropoda</taxon>
        <taxon>Hexapoda</taxon>
        <taxon>Insecta</taxon>
        <taxon>Pterygota</taxon>
        <taxon>Neoptera</taxon>
        <taxon>Endopterygota</taxon>
        <taxon>Coleoptera</taxon>
        <taxon>Polyphaga</taxon>
        <taxon>Cucujiformia</taxon>
        <taxon>Chrysomeloidea</taxon>
        <taxon>Cerambycidae</taxon>
        <taxon>Lamiinae</taxon>
        <taxon>Acanthocinini</taxon>
        <taxon>Exocentrus</taxon>
    </lineage>
</organism>
<dbReference type="GO" id="GO:0005576">
    <property type="term" value="C:extracellular region"/>
    <property type="evidence" value="ECO:0007669"/>
    <property type="project" value="UniProtKB-SubCell"/>
</dbReference>
<dbReference type="InterPro" id="IPR009003">
    <property type="entry name" value="Peptidase_S1_PA"/>
</dbReference>
<dbReference type="InterPro" id="IPR001314">
    <property type="entry name" value="Peptidase_S1A"/>
</dbReference>
<dbReference type="AlphaFoldDB" id="A0AAV8WE96"/>
<evidence type="ECO:0000256" key="6">
    <source>
        <dbReference type="SAM" id="MobiDB-lite"/>
    </source>
</evidence>
<dbReference type="Proteomes" id="UP001159042">
    <property type="component" value="Unassembled WGS sequence"/>
</dbReference>
<keyword evidence="3" id="KW-1015">Disulfide bond</keyword>
<keyword evidence="2" id="KW-0964">Secreted</keyword>
<dbReference type="Pfam" id="PF00089">
    <property type="entry name" value="Trypsin"/>
    <property type="match status" value="1"/>
</dbReference>
<dbReference type="SUPFAM" id="SSF50494">
    <property type="entry name" value="Trypsin-like serine proteases"/>
    <property type="match status" value="1"/>
</dbReference>
<evidence type="ECO:0000313" key="8">
    <source>
        <dbReference type="EMBL" id="KAJ8924902.1"/>
    </source>
</evidence>
<evidence type="ECO:0000256" key="2">
    <source>
        <dbReference type="ARBA" id="ARBA00022525"/>
    </source>
</evidence>
<feature type="compositionally biased region" description="Basic and acidic residues" evidence="6">
    <location>
        <begin position="526"/>
        <end position="553"/>
    </location>
</feature>
<feature type="region of interest" description="Disordered" evidence="6">
    <location>
        <begin position="784"/>
        <end position="844"/>
    </location>
</feature>
<evidence type="ECO:0000256" key="1">
    <source>
        <dbReference type="ARBA" id="ARBA00004613"/>
    </source>
</evidence>
<evidence type="ECO:0000259" key="7">
    <source>
        <dbReference type="PROSITE" id="PS50240"/>
    </source>
</evidence>
<accession>A0AAV8WE96</accession>
<dbReference type="PROSITE" id="PS50240">
    <property type="entry name" value="TRYPSIN_DOM"/>
    <property type="match status" value="1"/>
</dbReference>
<dbReference type="SMART" id="SM00020">
    <property type="entry name" value="Tryp_SPc"/>
    <property type="match status" value="1"/>
</dbReference>
<dbReference type="InterPro" id="IPR018114">
    <property type="entry name" value="TRYPSIN_HIS"/>
</dbReference>
<dbReference type="FunFam" id="2.40.10.10:FF:000038">
    <property type="entry name" value="Serine protease"/>
    <property type="match status" value="1"/>
</dbReference>
<feature type="region of interest" description="Disordered" evidence="6">
    <location>
        <begin position="186"/>
        <end position="240"/>
    </location>
</feature>
<evidence type="ECO:0000256" key="4">
    <source>
        <dbReference type="ARBA" id="ARBA00068096"/>
    </source>
</evidence>
<dbReference type="InterPro" id="IPR001254">
    <property type="entry name" value="Trypsin_dom"/>
</dbReference>
<dbReference type="PANTHER" id="PTHR24258">
    <property type="entry name" value="SERINE PROTEASE-RELATED"/>
    <property type="match status" value="1"/>
</dbReference>
<dbReference type="PANTHER" id="PTHR24258:SF142">
    <property type="entry name" value="PEPTIDASE S1 DOMAIN-CONTAINING PROTEIN"/>
    <property type="match status" value="1"/>
</dbReference>
<dbReference type="EMBL" id="JANEYG010000002">
    <property type="protein sequence ID" value="KAJ8924902.1"/>
    <property type="molecule type" value="Genomic_DNA"/>
</dbReference>
<feature type="region of interest" description="Disordered" evidence="6">
    <location>
        <begin position="718"/>
        <end position="752"/>
    </location>
</feature>
<evidence type="ECO:0000313" key="9">
    <source>
        <dbReference type="Proteomes" id="UP001159042"/>
    </source>
</evidence>
<dbReference type="Gene3D" id="2.40.10.10">
    <property type="entry name" value="Trypsin-like serine proteases"/>
    <property type="match status" value="1"/>
</dbReference>
<feature type="compositionally biased region" description="Low complexity" evidence="6">
    <location>
        <begin position="818"/>
        <end position="833"/>
    </location>
</feature>
<dbReference type="CDD" id="cd00190">
    <property type="entry name" value="Tryp_SPc"/>
    <property type="match status" value="1"/>
</dbReference>
<dbReference type="PRINTS" id="PR00722">
    <property type="entry name" value="CHYMOTRYPSIN"/>
</dbReference>
<feature type="compositionally biased region" description="Pro residues" evidence="6">
    <location>
        <begin position="193"/>
        <end position="215"/>
    </location>
</feature>
<feature type="domain" description="Peptidase S1" evidence="7">
    <location>
        <begin position="911"/>
        <end position="1155"/>
    </location>
</feature>
<reference evidence="8 9" key="1">
    <citation type="journal article" date="2023" name="Insect Mol. Biol.">
        <title>Genome sequencing provides insights into the evolution of gene families encoding plant cell wall-degrading enzymes in longhorned beetles.</title>
        <authorList>
            <person name="Shin N.R."/>
            <person name="Okamura Y."/>
            <person name="Kirsch R."/>
            <person name="Pauchet Y."/>
        </authorList>
    </citation>
    <scope>NUCLEOTIDE SEQUENCE [LARGE SCALE GENOMIC DNA]</scope>
    <source>
        <strain evidence="8">EAD_L_NR</strain>
    </source>
</reference>
<dbReference type="GO" id="GO:0006508">
    <property type="term" value="P:proteolysis"/>
    <property type="evidence" value="ECO:0007669"/>
    <property type="project" value="InterPro"/>
</dbReference>
<proteinExistence type="predicted"/>
<sequence length="1157" mass="128816">MTSSFRIGGGHFQNENIEESVKETAMKLTLALLAVLVNYARAEDKLWSWNGSNDEENASTHLEEKDLNFDEFQPSPSEYVEITAQPNATDVDKVVDEILTSTRLGRALDGFGDVYTDPTVQDALQKGDDGEARNVIKERLCYLGLMQCDEHIEGKRPFITPEELIYAQPVAINPVGKPIPTIPVKGVRGGYGPPQPHPYPPRPGNKFGPPPPPPSKFGFQNKPPRRHYGPPGPPSKPFYGKPGEYFDAPDYLSKPPAGFLGDFHQTIEPDVPYKFEQGVHQTGHHKDKRVEITVNAQGGAATASGAPTTVPGTVEHVHHHYHHNLNGGDNKPTVVVNPIPIGAAAVSAVSDTFTKPGFSPIAPGGFGGSFSNEGFIGSSYGGQSIASYGNSPSFGVNSFESIKPVSESFGTSGYGSSGLYKKELNLNPVNNNYLQSSYADKYQGLESSRSENYDCVCVPYNQCPSHDVIGRKDDLYLPLDPRSLKSDIEAVVDEERVITDGNGTMTVVRVPKDASFNATEEENKEEEAVKKVSKREAPIEKREEDTGSQHEGRQYGSLDMKKIRPTLGISFGLPQQGGGGYPVNPYGPNPHHNPYNGAIGGAGINLGLVSVNPLVSIQVTKDDYGNKEIKPFVNLHVTPNNYLLHKFGDLLSYKKAVIFNKHKHYHIHKGHRPYHYHHHRPYHHHHHPYHHQEDIYHDHHPLNGPVEYPSIPPPGPIFHREHDYEPNPSYTEEQGSYFDDPLNYGGPTTLDEPVLEYKNSRNASDYVPGNSLFHQYQEQYNAQNLYGNHPDNHRDQDQSTDDELEFNPNSRRGKSLRNTSPNTSSSSNPIKFPSSRKRRDVTQDQTVKTITKVWFSFQRQFGGTFGRPQTCGPRHVCCRRPYRPQVPSPGNRQCGTRHAQGINGRIKNPVYVDGDSEFGEYPWQVAILKKDPKESVYVCGGTLIDPLHIITAAHCVKSYTGFDLRVRLGEWDVNHDVEFYPYIERDIQSVHVHPEFYAGTLYNDVAILRMDKPVDWTKHPHISPACLPSPHDDYTGTRCWTTGWGKDAFGDYGKYQNILKEVDVPVVNHAVCQRQMQQTRLGYDFKLHPGFICAGGEEGKDACKGDGGGPMVCERGGTWQVVGVVSWGIGCGQVGVPGVYVKVAHYLDWIRQITQRY</sequence>
<dbReference type="PROSITE" id="PS00134">
    <property type="entry name" value="TRYPSIN_HIS"/>
    <property type="match status" value="1"/>
</dbReference>
<comment type="caution">
    <text evidence="8">The sequence shown here is derived from an EMBL/GenBank/DDBJ whole genome shotgun (WGS) entry which is preliminary data.</text>
</comment>
<protein>
    <recommendedName>
        <fullName evidence="4">Phenoloxidase-activating factor 2</fullName>
    </recommendedName>
    <alternativeName>
        <fullName evidence="5">Prophenoloxidase-activating factor II</fullName>
    </alternativeName>
</protein>
<evidence type="ECO:0000256" key="5">
    <source>
        <dbReference type="ARBA" id="ARBA00076468"/>
    </source>
</evidence>
<dbReference type="GO" id="GO:0004252">
    <property type="term" value="F:serine-type endopeptidase activity"/>
    <property type="evidence" value="ECO:0007669"/>
    <property type="project" value="InterPro"/>
</dbReference>
<gene>
    <name evidence="8" type="ORF">NQ315_001059</name>
</gene>
<dbReference type="InterPro" id="IPR043504">
    <property type="entry name" value="Peptidase_S1_PA_chymotrypsin"/>
</dbReference>
<feature type="region of interest" description="Disordered" evidence="6">
    <location>
        <begin position="514"/>
        <end position="555"/>
    </location>
</feature>
<name>A0AAV8WE96_9CUCU</name>
<keyword evidence="9" id="KW-1185">Reference proteome</keyword>